<dbReference type="PANTHER" id="PTHR43739:SF5">
    <property type="entry name" value="EXO-ALPHA-SIALIDASE"/>
    <property type="match status" value="1"/>
</dbReference>
<feature type="signal peptide" evidence="1">
    <location>
        <begin position="1"/>
        <end position="27"/>
    </location>
</feature>
<evidence type="ECO:0000256" key="1">
    <source>
        <dbReference type="SAM" id="SignalP"/>
    </source>
</evidence>
<protein>
    <recommendedName>
        <fullName evidence="2">DUF6242 domain-containing protein</fullName>
    </recommendedName>
</protein>
<gene>
    <name evidence="3" type="ORF">CVV68_01560</name>
</gene>
<dbReference type="OrthoDB" id="9764804at2"/>
<dbReference type="InterPro" id="IPR054817">
    <property type="entry name" value="Glycosyl_F510_1955-like"/>
</dbReference>
<organism evidence="3 4">
    <name type="scientific">Arthrobacter livingstonensis</name>
    <dbReference type="NCBI Taxonomy" id="670078"/>
    <lineage>
        <taxon>Bacteria</taxon>
        <taxon>Bacillati</taxon>
        <taxon>Actinomycetota</taxon>
        <taxon>Actinomycetes</taxon>
        <taxon>Micrococcales</taxon>
        <taxon>Micrococcaceae</taxon>
        <taxon>Arthrobacter</taxon>
    </lineage>
</organism>
<dbReference type="Pfam" id="PF25852">
    <property type="entry name" value="DUF6242_C"/>
    <property type="match status" value="1"/>
</dbReference>
<sequence length="291" mass="29637">MNPRTTLLRSRRSLAATLLLAPLALTACSPTTPPDSPTPAAAVSHVHGISVDPVSTKILIATHDGLYDATKKKLEKVSDTIDLMGFTATGEPNVYYASGHPGPGSSLPNPVGLIRSRDAGKTWQQVSLGGQSDFHALTVSGGALVAFDGQLRTSTDGTSWTNSAATFSPAALAGSPTSTVVLATTQEGLQRSTDHGKNWQPVPGGPVVQFVAFATPASKAPTMAVGIAPDGSVYVSTDTGLTWAATGTISGQVEAVTAVEGSTGKPWIWAATTDGVQVSTDGGATFRPAAS</sequence>
<dbReference type="InterPro" id="IPR052025">
    <property type="entry name" value="Xyloglucanase_GH74"/>
</dbReference>
<evidence type="ECO:0000313" key="3">
    <source>
        <dbReference type="EMBL" id="PYI69818.1"/>
    </source>
</evidence>
<keyword evidence="4" id="KW-1185">Reference proteome</keyword>
<dbReference type="Proteomes" id="UP000247832">
    <property type="component" value="Unassembled WGS sequence"/>
</dbReference>
<feature type="chain" id="PRO_5038772787" description="DUF6242 domain-containing protein" evidence="1">
    <location>
        <begin position="28"/>
        <end position="291"/>
    </location>
</feature>
<feature type="domain" description="DUF6242" evidence="2">
    <location>
        <begin position="116"/>
        <end position="201"/>
    </location>
</feature>
<keyword evidence="1" id="KW-0732">Signal</keyword>
<dbReference type="NCBIfam" id="NF045728">
    <property type="entry name" value="glycosyl_F510_1955"/>
    <property type="match status" value="1"/>
</dbReference>
<dbReference type="PANTHER" id="PTHR43739">
    <property type="entry name" value="XYLOGLUCANASE (EUROFUNG)"/>
    <property type="match status" value="1"/>
</dbReference>
<dbReference type="GO" id="GO:0010411">
    <property type="term" value="P:xyloglucan metabolic process"/>
    <property type="evidence" value="ECO:0007669"/>
    <property type="project" value="TreeGrafter"/>
</dbReference>
<dbReference type="InterPro" id="IPR015943">
    <property type="entry name" value="WD40/YVTN_repeat-like_dom_sf"/>
</dbReference>
<reference evidence="3 4" key="1">
    <citation type="submission" date="2018-05" db="EMBL/GenBank/DDBJ databases">
        <title>Genetic diversity of glacier-inhabiting Cryobacterium bacteria in China and description of Cryobacterium mengkeensis sp. nov. and Arthrobacter glacialis sp. nov.</title>
        <authorList>
            <person name="Liu Q."/>
            <person name="Xin Y.-H."/>
        </authorList>
    </citation>
    <scope>NUCLEOTIDE SEQUENCE [LARGE SCALE GENOMIC DNA]</scope>
    <source>
        <strain evidence="3 4">LI2</strain>
    </source>
</reference>
<accession>A0A2V5LE72</accession>
<proteinExistence type="predicted"/>
<dbReference type="PROSITE" id="PS51257">
    <property type="entry name" value="PROKAR_LIPOPROTEIN"/>
    <property type="match status" value="1"/>
</dbReference>
<dbReference type="Gene3D" id="2.130.10.10">
    <property type="entry name" value="YVTN repeat-like/Quinoprotein amine dehydrogenase"/>
    <property type="match status" value="2"/>
</dbReference>
<evidence type="ECO:0000313" key="4">
    <source>
        <dbReference type="Proteomes" id="UP000247832"/>
    </source>
</evidence>
<dbReference type="AlphaFoldDB" id="A0A2V5LE72"/>
<dbReference type="SUPFAM" id="SSF110296">
    <property type="entry name" value="Oligoxyloglucan reducing end-specific cellobiohydrolase"/>
    <property type="match status" value="1"/>
</dbReference>
<name>A0A2V5LE72_9MICC</name>
<dbReference type="InterPro" id="IPR058667">
    <property type="entry name" value="DUF6242_C"/>
</dbReference>
<comment type="caution">
    <text evidence="3">The sequence shown here is derived from an EMBL/GenBank/DDBJ whole genome shotgun (WGS) entry which is preliminary data.</text>
</comment>
<evidence type="ECO:0000259" key="2">
    <source>
        <dbReference type="Pfam" id="PF25852"/>
    </source>
</evidence>
<dbReference type="EMBL" id="QJVD01000001">
    <property type="protein sequence ID" value="PYI69818.1"/>
    <property type="molecule type" value="Genomic_DNA"/>
</dbReference>